<dbReference type="GeneID" id="20085552"/>
<accession>A0A024TZJ5</accession>
<dbReference type="VEuPathDB" id="FungiDB:H310_08502"/>
<reference evidence="1" key="1">
    <citation type="submission" date="2013-12" db="EMBL/GenBank/DDBJ databases">
        <title>The Genome Sequence of Aphanomyces invadans NJM9701.</title>
        <authorList>
            <consortium name="The Broad Institute Genomics Platform"/>
            <person name="Russ C."/>
            <person name="Tyler B."/>
            <person name="van West P."/>
            <person name="Dieguez-Uribeondo J."/>
            <person name="Young S.K."/>
            <person name="Zeng Q."/>
            <person name="Gargeya S."/>
            <person name="Fitzgerald M."/>
            <person name="Abouelleil A."/>
            <person name="Alvarado L."/>
            <person name="Chapman S.B."/>
            <person name="Gainer-Dewar J."/>
            <person name="Goldberg J."/>
            <person name="Griggs A."/>
            <person name="Gujja S."/>
            <person name="Hansen M."/>
            <person name="Howarth C."/>
            <person name="Imamovic A."/>
            <person name="Ireland A."/>
            <person name="Larimer J."/>
            <person name="McCowan C."/>
            <person name="Murphy C."/>
            <person name="Pearson M."/>
            <person name="Poon T.W."/>
            <person name="Priest M."/>
            <person name="Roberts A."/>
            <person name="Saif S."/>
            <person name="Shea T."/>
            <person name="Sykes S."/>
            <person name="Wortman J."/>
            <person name="Nusbaum C."/>
            <person name="Birren B."/>
        </authorList>
    </citation>
    <scope>NUCLEOTIDE SEQUENCE [LARGE SCALE GENOMIC DNA]</scope>
    <source>
        <strain evidence="1">NJM9701</strain>
    </source>
</reference>
<organism evidence="1">
    <name type="scientific">Aphanomyces invadans</name>
    <dbReference type="NCBI Taxonomy" id="157072"/>
    <lineage>
        <taxon>Eukaryota</taxon>
        <taxon>Sar</taxon>
        <taxon>Stramenopiles</taxon>
        <taxon>Oomycota</taxon>
        <taxon>Saprolegniomycetes</taxon>
        <taxon>Saprolegniales</taxon>
        <taxon>Verrucalvaceae</taxon>
        <taxon>Aphanomyces</taxon>
    </lineage>
</organism>
<protein>
    <submittedName>
        <fullName evidence="1">Uncharacterized protein</fullName>
    </submittedName>
</protein>
<dbReference type="EMBL" id="KI913968">
    <property type="protein sequence ID" value="ETV99071.1"/>
    <property type="molecule type" value="Genomic_DNA"/>
</dbReference>
<dbReference type="OrthoDB" id="10260545at2759"/>
<gene>
    <name evidence="1" type="ORF">H310_08502</name>
</gene>
<evidence type="ECO:0000313" key="1">
    <source>
        <dbReference type="EMBL" id="ETV99071.1"/>
    </source>
</evidence>
<dbReference type="eggNOG" id="ENOG502S3F1">
    <property type="taxonomic scope" value="Eukaryota"/>
</dbReference>
<dbReference type="RefSeq" id="XP_008872499.1">
    <property type="nucleotide sequence ID" value="XM_008874277.1"/>
</dbReference>
<sequence length="221" mass="24341">MATQFSIRAADTHDFNQVHRALAADTASRCGVLFATDTFERYGGAFKPGMAMRLGADATLVLCEPNAGGRSEVSEALSMEYMHWQFGATDVVTEMQIQYWSSNWKKVDYLCSIRGTRVAVSVTRAMLFKQEMAFGRQEATALLRKKLHGLVVAKVGVCRRHSYDKSVLHIWCQTFAIATAIAACYESVASELGITKNVILIATVAATEPSIFINDTRAVMI</sequence>
<name>A0A024TZJ5_9STRA</name>
<dbReference type="AlphaFoldDB" id="A0A024TZJ5"/>
<proteinExistence type="predicted"/>